<feature type="region of interest" description="Disordered" evidence="1">
    <location>
        <begin position="90"/>
        <end position="135"/>
    </location>
</feature>
<dbReference type="Proteomes" id="UP000752171">
    <property type="component" value="Unassembled WGS sequence"/>
</dbReference>
<dbReference type="EMBL" id="JAICCE010000004">
    <property type="protein sequence ID" value="KAG9278246.1"/>
    <property type="molecule type" value="Genomic_DNA"/>
</dbReference>
<dbReference type="AlphaFoldDB" id="A0A8T2M9H0"/>
<reference evidence="3 4" key="1">
    <citation type="submission" date="2021-07" db="EMBL/GenBank/DDBJ databases">
        <authorList>
            <person name="Imarazene B."/>
            <person name="Zahm M."/>
            <person name="Klopp C."/>
            <person name="Cabau C."/>
            <person name="Beille S."/>
            <person name="Jouanno E."/>
            <person name="Castinel A."/>
            <person name="Lluch J."/>
            <person name="Gil L."/>
            <person name="Kuchtly C."/>
            <person name="Lopez Roques C."/>
            <person name="Donnadieu C."/>
            <person name="Parrinello H."/>
            <person name="Journot L."/>
            <person name="Du K."/>
            <person name="Schartl M."/>
            <person name="Retaux S."/>
            <person name="Guiguen Y."/>
        </authorList>
    </citation>
    <scope>NUCLEOTIDE SEQUENCE [LARGE SCALE GENOMIC DNA]</scope>
    <source>
        <strain evidence="3">Pach_M1</strain>
        <tissue evidence="3">Testis</tissue>
    </source>
</reference>
<evidence type="ECO:0000313" key="2">
    <source>
        <dbReference type="EMBL" id="KAG9276828.1"/>
    </source>
</evidence>
<comment type="caution">
    <text evidence="3">The sequence shown here is derived from an EMBL/GenBank/DDBJ whole genome shotgun (WGS) entry which is preliminary data.</text>
</comment>
<evidence type="ECO:0000256" key="1">
    <source>
        <dbReference type="SAM" id="MobiDB-lite"/>
    </source>
</evidence>
<proteinExistence type="predicted"/>
<feature type="compositionally biased region" description="Basic and acidic residues" evidence="1">
    <location>
        <begin position="108"/>
        <end position="120"/>
    </location>
</feature>
<organism evidence="3 4">
    <name type="scientific">Astyanax mexicanus</name>
    <name type="common">Blind cave fish</name>
    <name type="synonym">Astyanax fasciatus mexicanus</name>
    <dbReference type="NCBI Taxonomy" id="7994"/>
    <lineage>
        <taxon>Eukaryota</taxon>
        <taxon>Metazoa</taxon>
        <taxon>Chordata</taxon>
        <taxon>Craniata</taxon>
        <taxon>Vertebrata</taxon>
        <taxon>Euteleostomi</taxon>
        <taxon>Actinopterygii</taxon>
        <taxon>Neopterygii</taxon>
        <taxon>Teleostei</taxon>
        <taxon>Ostariophysi</taxon>
        <taxon>Characiformes</taxon>
        <taxon>Characoidei</taxon>
        <taxon>Acestrorhamphidae</taxon>
        <taxon>Acestrorhamphinae</taxon>
        <taxon>Astyanax</taxon>
    </lineage>
</organism>
<protein>
    <submittedName>
        <fullName evidence="3">Uncharacterized protein</fullName>
    </submittedName>
</protein>
<gene>
    <name evidence="3" type="ORF">AMEX_G6081</name>
    <name evidence="2" type="ORF">AMEX_G9183</name>
</gene>
<evidence type="ECO:0000313" key="4">
    <source>
        <dbReference type="Proteomes" id="UP000752171"/>
    </source>
</evidence>
<name>A0A8T2M9H0_ASTMX</name>
<accession>A0A8T2M9H0</accession>
<feature type="region of interest" description="Disordered" evidence="1">
    <location>
        <begin position="165"/>
        <end position="185"/>
    </location>
</feature>
<sequence>MRTLTDRIRTLSEEELKELHKVYASTKLKDRSYIGCLLQAKPRPGGFVEAMQTEIKRLDEKNQRAAKFRPPHWPPVISLLERERRKKLRRELERAQKQPQATTSSRPPPREKKAKSHSDARPSTSKWPPVLKGLSTPALPPSASLAILPPTPAVAQLAMERVPRATQWRRKKRMEEDRKSLEETGKIRRRRDPSCYPCKLCGQPKRLEFGHSYYKGKSFCSKASGRSAADWLSEQKRLAGV</sequence>
<dbReference type="EMBL" id="JAICCE010000006">
    <property type="protein sequence ID" value="KAG9276828.1"/>
    <property type="molecule type" value="Genomic_DNA"/>
</dbReference>
<feature type="non-terminal residue" evidence="3">
    <location>
        <position position="1"/>
    </location>
</feature>
<evidence type="ECO:0000313" key="3">
    <source>
        <dbReference type="EMBL" id="KAG9278246.1"/>
    </source>
</evidence>
<feature type="compositionally biased region" description="Basic and acidic residues" evidence="1">
    <location>
        <begin position="173"/>
        <end position="185"/>
    </location>
</feature>